<keyword evidence="1" id="KW-0472">Membrane</keyword>
<dbReference type="Proteomes" id="UP000036520">
    <property type="component" value="Chromosome"/>
</dbReference>
<gene>
    <name evidence="2" type="ORF">CA2015_3480</name>
</gene>
<keyword evidence="1" id="KW-1133">Transmembrane helix</keyword>
<keyword evidence="1" id="KW-0812">Transmembrane</keyword>
<dbReference type="EMBL" id="CP012040">
    <property type="protein sequence ID" value="AKP52866.1"/>
    <property type="molecule type" value="Genomic_DNA"/>
</dbReference>
<evidence type="ECO:0000313" key="2">
    <source>
        <dbReference type="EMBL" id="AKP52866.1"/>
    </source>
</evidence>
<dbReference type="STRING" id="320787.CA2015_3480"/>
<dbReference type="RefSeq" id="WP_048643040.1">
    <property type="nucleotide sequence ID" value="NZ_CP012040.1"/>
</dbReference>
<dbReference type="KEGG" id="camu:CA2015_3480"/>
<feature type="transmembrane region" description="Helical" evidence="1">
    <location>
        <begin position="16"/>
        <end position="36"/>
    </location>
</feature>
<keyword evidence="3" id="KW-1185">Reference proteome</keyword>
<feature type="transmembrane region" description="Helical" evidence="1">
    <location>
        <begin position="83"/>
        <end position="101"/>
    </location>
</feature>
<protein>
    <submittedName>
        <fullName evidence="2">Uncharacterized protein</fullName>
    </submittedName>
</protein>
<organism evidence="2 3">
    <name type="scientific">Cyclobacterium amurskyense</name>
    <dbReference type="NCBI Taxonomy" id="320787"/>
    <lineage>
        <taxon>Bacteria</taxon>
        <taxon>Pseudomonadati</taxon>
        <taxon>Bacteroidota</taxon>
        <taxon>Cytophagia</taxon>
        <taxon>Cytophagales</taxon>
        <taxon>Cyclobacteriaceae</taxon>
        <taxon>Cyclobacterium</taxon>
    </lineage>
</organism>
<evidence type="ECO:0000256" key="1">
    <source>
        <dbReference type="SAM" id="Phobius"/>
    </source>
</evidence>
<accession>A0A0H4PEG3</accession>
<dbReference type="OrthoDB" id="5198105at2"/>
<proteinExistence type="predicted"/>
<name>A0A0H4PEG3_9BACT</name>
<dbReference type="AlphaFoldDB" id="A0A0H4PEG3"/>
<sequence>MKKILHVLSKKGQYKIAFPIIILGFVLQAILILKYLPEFLSYSNGVKNPDQLFSYNFEYLSNLYQQLGEEGRAFYSEMLGVDFLYTTISGIGYCLLLAALVKKEKWYIILPLFLAISDVFENISQLLLMSLFPKISTSEVSIASIFTSTKMTLSIICVVLILFFIVKNVFNWIKTRSDYEK</sequence>
<feature type="transmembrane region" description="Helical" evidence="1">
    <location>
        <begin position="108"/>
        <end position="132"/>
    </location>
</feature>
<feature type="transmembrane region" description="Helical" evidence="1">
    <location>
        <begin position="152"/>
        <end position="173"/>
    </location>
</feature>
<reference evidence="2 3" key="1">
    <citation type="submission" date="2015-07" db="EMBL/GenBank/DDBJ databases">
        <authorList>
            <person name="Kim K.M."/>
        </authorList>
    </citation>
    <scope>NUCLEOTIDE SEQUENCE [LARGE SCALE GENOMIC DNA]</scope>
    <source>
        <strain evidence="2 3">KCTC 12363</strain>
    </source>
</reference>
<evidence type="ECO:0000313" key="3">
    <source>
        <dbReference type="Proteomes" id="UP000036520"/>
    </source>
</evidence>